<keyword evidence="1" id="KW-1133">Transmembrane helix</keyword>
<dbReference type="AlphaFoldDB" id="A0A178KN48"/>
<keyword evidence="1" id="KW-0812">Transmembrane</keyword>
<evidence type="ECO:0000256" key="1">
    <source>
        <dbReference type="SAM" id="Phobius"/>
    </source>
</evidence>
<feature type="transmembrane region" description="Helical" evidence="1">
    <location>
        <begin position="91"/>
        <end position="111"/>
    </location>
</feature>
<comment type="caution">
    <text evidence="2">The sequence shown here is derived from an EMBL/GenBank/DDBJ whole genome shotgun (WGS) entry which is preliminary data.</text>
</comment>
<dbReference type="EMBL" id="LVHF01000012">
    <property type="protein sequence ID" value="OAN17982.1"/>
    <property type="molecule type" value="Genomic_DNA"/>
</dbReference>
<accession>A0A178KN48</accession>
<name>A0A178KN48_9GAMM</name>
<dbReference type="RefSeq" id="WP_068327708.1">
    <property type="nucleotide sequence ID" value="NZ_LVHF01000012.1"/>
</dbReference>
<reference evidence="2 3" key="1">
    <citation type="submission" date="2016-03" db="EMBL/GenBank/DDBJ databases">
        <title>Photobacterium proteolyticum sp. nov. a protease producing bacterium isolated from ocean sediments of Laizhou Bay.</title>
        <authorList>
            <person name="Li Y."/>
        </authorList>
    </citation>
    <scope>NUCLEOTIDE SEQUENCE [LARGE SCALE GENOMIC DNA]</scope>
    <source>
        <strain evidence="2 3">R-40508</strain>
    </source>
</reference>
<keyword evidence="3" id="KW-1185">Reference proteome</keyword>
<dbReference type="Proteomes" id="UP000078503">
    <property type="component" value="Unassembled WGS sequence"/>
</dbReference>
<evidence type="ECO:0000313" key="3">
    <source>
        <dbReference type="Proteomes" id="UP000078503"/>
    </source>
</evidence>
<dbReference type="OrthoDB" id="5918596at2"/>
<dbReference type="STRING" id="858640.A3K86_03425"/>
<evidence type="ECO:0000313" key="2">
    <source>
        <dbReference type="EMBL" id="OAN17982.1"/>
    </source>
</evidence>
<gene>
    <name evidence="2" type="ORF">A3K86_03425</name>
</gene>
<sequence>MLNKLDKFGSALDKFNTSVNDAKSVVETAKEGELATKQFVPVLDMVDERIEQAGKRLKQDVMTMVDELHQKNKQELEARLLLERQHEKKMLLINIGIASMAVITFIFQRVLG</sequence>
<keyword evidence="1" id="KW-0472">Membrane</keyword>
<protein>
    <submittedName>
        <fullName evidence="2">Uncharacterized protein</fullName>
    </submittedName>
</protein>
<proteinExistence type="predicted"/>
<organism evidence="2 3">
    <name type="scientific">Photobacterium jeanii</name>
    <dbReference type="NCBI Taxonomy" id="858640"/>
    <lineage>
        <taxon>Bacteria</taxon>
        <taxon>Pseudomonadati</taxon>
        <taxon>Pseudomonadota</taxon>
        <taxon>Gammaproteobacteria</taxon>
        <taxon>Vibrionales</taxon>
        <taxon>Vibrionaceae</taxon>
        <taxon>Photobacterium</taxon>
    </lineage>
</organism>